<dbReference type="Gene3D" id="2.60.120.200">
    <property type="match status" value="1"/>
</dbReference>
<feature type="transmembrane region" description="Helical" evidence="2">
    <location>
        <begin position="662"/>
        <end position="679"/>
    </location>
</feature>
<keyword evidence="2" id="KW-0812">Transmembrane</keyword>
<dbReference type="SUPFAM" id="SSF49899">
    <property type="entry name" value="Concanavalin A-like lectins/glucanases"/>
    <property type="match status" value="1"/>
</dbReference>
<feature type="region of interest" description="Disordered" evidence="1">
    <location>
        <begin position="588"/>
        <end position="608"/>
    </location>
</feature>
<dbReference type="InterPro" id="IPR056573">
    <property type="entry name" value="Lectin_L-type_dom"/>
</dbReference>
<keyword evidence="2" id="KW-0472">Membrane</keyword>
<dbReference type="EMBL" id="FMAO01000001">
    <property type="protein sequence ID" value="SCB76458.1"/>
    <property type="molecule type" value="Genomic_DNA"/>
</dbReference>
<sequence length="689" mass="75508">AANVLGNKSEAVSAVPVAASNSINNSGVKESDVRNNSEIKLSYRDITKKLATADQKYTNVTKDNFLDFFVLNRDASYDKDSGIVTLTQNKPNQVGNFTLKNKINVDYDFTLSGSINLGTNSHGADGIGIAFHNGKTSDVGVSGGNLGIAGLKNAVGFKLDPWYNKRAAPNPNAATESNRFGWAQDPINAPFGDFVTTSYKTPQGGNHNVWWAETEQHEGQDGYQVLDRSIYDGRFHDFSIYYTGSSHIMTIKLNQNGNDLIWEKKINVNDLNNQLAAFMMSGSTGAVTNLQQFKIKEFNYIAGQTAHVYYIDKTTGSELSADEVTGQSGSPIEYSTAKQIANYENKGYVLNSDEFIPGSMFDNDISVDQNYNVYFVHGVTPVNPDQPQEPGTPINPNDPDGPKWPTGTDAASLQAEVDQTIHYQYADGTTAAANKTDSVHFIHQIEVDKVTGAIVKDDGWQAVNSDDTFDSKESPVITGYTPNQAQSEVVSGLVHDSPNNEQTIIYTANPEKAQVTYFDDTTGQILSETDLTGQYGGTDNYRTSGQINAYEKQGYQLISDDYPTNGVVYDQDGVVKQYNVHFVHGVTPVNPDQPQEPGTPINPNRPNKLKVTKVPENLSPTESKILPHDKSPKIIAAVKDSDQLELPQTGIKDRQDNTKKKNISFLTVLSILLGLLGFGKKKNFDDRNN</sequence>
<evidence type="ECO:0000259" key="4">
    <source>
        <dbReference type="Pfam" id="PF17966"/>
    </source>
</evidence>
<reference evidence="6" key="1">
    <citation type="submission" date="2016-08" db="EMBL/GenBank/DDBJ databases">
        <authorList>
            <person name="Varghese N."/>
            <person name="Submissions Spin"/>
        </authorList>
    </citation>
    <scope>NUCLEOTIDE SEQUENCE [LARGE SCALE GENOMIC DNA]</scope>
    <source>
        <strain evidence="6">R-53094</strain>
    </source>
</reference>
<keyword evidence="6" id="KW-1185">Reference proteome</keyword>
<dbReference type="Pfam" id="PF17965">
    <property type="entry name" value="MucBP_2"/>
    <property type="match status" value="2"/>
</dbReference>
<evidence type="ECO:0000256" key="2">
    <source>
        <dbReference type="SAM" id="Phobius"/>
    </source>
</evidence>
<feature type="non-terminal residue" evidence="5">
    <location>
        <position position="1"/>
    </location>
</feature>
<proteinExistence type="predicted"/>
<evidence type="ECO:0000256" key="1">
    <source>
        <dbReference type="SAM" id="MobiDB-lite"/>
    </source>
</evidence>
<feature type="domain" description="Mucin binding" evidence="3">
    <location>
        <begin position="512"/>
        <end position="584"/>
    </location>
</feature>
<dbReference type="Pfam" id="PF18483">
    <property type="entry name" value="Lectin_L-type_dom"/>
    <property type="match status" value="1"/>
</dbReference>
<evidence type="ECO:0000259" key="3">
    <source>
        <dbReference type="Pfam" id="PF17965"/>
    </source>
</evidence>
<gene>
    <name evidence="5" type="ORF">GA0061074_101266</name>
</gene>
<dbReference type="RefSeq" id="WP_425274158.1">
    <property type="nucleotide sequence ID" value="NZ_FMAO01000001.1"/>
</dbReference>
<dbReference type="InterPro" id="IPR041495">
    <property type="entry name" value="Mub_B2"/>
</dbReference>
<dbReference type="Gene3D" id="3.10.20.470">
    <property type="match status" value="2"/>
</dbReference>
<feature type="domain" description="Mucin binding" evidence="3">
    <location>
        <begin position="304"/>
        <end position="377"/>
    </location>
</feature>
<name>A0A1C3Z2H2_9LACO</name>
<evidence type="ECO:0000313" key="6">
    <source>
        <dbReference type="Proteomes" id="UP000199268"/>
    </source>
</evidence>
<accession>A0A1C3Z2H2</accession>
<dbReference type="Proteomes" id="UP000199268">
    <property type="component" value="Unassembled WGS sequence"/>
</dbReference>
<protein>
    <submittedName>
        <fullName evidence="5">Uncharacterized protein</fullName>
    </submittedName>
</protein>
<dbReference type="InterPro" id="IPR041558">
    <property type="entry name" value="MucBP_2"/>
</dbReference>
<organism evidence="5 6">
    <name type="scientific">Weissella bombi</name>
    <dbReference type="NCBI Taxonomy" id="1505725"/>
    <lineage>
        <taxon>Bacteria</taxon>
        <taxon>Bacillati</taxon>
        <taxon>Bacillota</taxon>
        <taxon>Bacilli</taxon>
        <taxon>Lactobacillales</taxon>
        <taxon>Lactobacillaceae</taxon>
        <taxon>Weissella</taxon>
    </lineage>
</organism>
<feature type="domain" description="Mub B2-like" evidence="4">
    <location>
        <begin position="408"/>
        <end position="509"/>
    </location>
</feature>
<keyword evidence="2" id="KW-1133">Transmembrane helix</keyword>
<dbReference type="AlphaFoldDB" id="A0A1C3Z2H2"/>
<dbReference type="CDD" id="cd01951">
    <property type="entry name" value="lectin_L-type"/>
    <property type="match status" value="1"/>
</dbReference>
<feature type="region of interest" description="Disordered" evidence="1">
    <location>
        <begin position="381"/>
        <end position="406"/>
    </location>
</feature>
<dbReference type="Gene3D" id="2.60.40.4300">
    <property type="match status" value="1"/>
</dbReference>
<evidence type="ECO:0000313" key="5">
    <source>
        <dbReference type="EMBL" id="SCB76458.1"/>
    </source>
</evidence>
<dbReference type="InterPro" id="IPR013320">
    <property type="entry name" value="ConA-like_dom_sf"/>
</dbReference>
<dbReference type="Pfam" id="PF17966">
    <property type="entry name" value="Muc_B2"/>
    <property type="match status" value="1"/>
</dbReference>
<dbReference type="STRING" id="1505725.GA0061074_101266"/>